<dbReference type="SUPFAM" id="SSF46785">
    <property type="entry name" value="Winged helix' DNA-binding domain"/>
    <property type="match status" value="1"/>
</dbReference>
<feature type="compositionally biased region" description="Low complexity" evidence="4">
    <location>
        <begin position="430"/>
        <end position="447"/>
    </location>
</feature>
<dbReference type="EMBL" id="OZ037949">
    <property type="protein sequence ID" value="CAL1710668.1"/>
    <property type="molecule type" value="Genomic_DNA"/>
</dbReference>
<feature type="compositionally biased region" description="Low complexity" evidence="4">
    <location>
        <begin position="484"/>
        <end position="508"/>
    </location>
</feature>
<evidence type="ECO:0000256" key="2">
    <source>
        <dbReference type="ARBA" id="ARBA00022679"/>
    </source>
</evidence>
<evidence type="ECO:0000256" key="4">
    <source>
        <dbReference type="SAM" id="MobiDB-lite"/>
    </source>
</evidence>
<evidence type="ECO:0000313" key="6">
    <source>
        <dbReference type="Proteomes" id="UP001497453"/>
    </source>
</evidence>
<dbReference type="Gene3D" id="1.10.10.10">
    <property type="entry name" value="Winged helix-like DNA-binding domain superfamily/Winged helix DNA-binding domain"/>
    <property type="match status" value="1"/>
</dbReference>
<feature type="region of interest" description="Disordered" evidence="4">
    <location>
        <begin position="28"/>
        <end position="81"/>
    </location>
</feature>
<dbReference type="PANTHER" id="PTHR43712:SF2">
    <property type="entry name" value="O-METHYLTRANSFERASE CICE"/>
    <property type="match status" value="1"/>
</dbReference>
<protein>
    <recommendedName>
        <fullName evidence="7">O-methyltransferase domain-containing protein</fullName>
    </recommendedName>
</protein>
<feature type="compositionally biased region" description="Low complexity" evidence="4">
    <location>
        <begin position="391"/>
        <end position="406"/>
    </location>
</feature>
<feature type="compositionally biased region" description="Low complexity" evidence="4">
    <location>
        <begin position="846"/>
        <end position="857"/>
    </location>
</feature>
<feature type="compositionally biased region" description="Polar residues" evidence="4">
    <location>
        <begin position="688"/>
        <end position="707"/>
    </location>
</feature>
<organism evidence="5 6">
    <name type="scientific">Somion occarium</name>
    <dbReference type="NCBI Taxonomy" id="3059160"/>
    <lineage>
        <taxon>Eukaryota</taxon>
        <taxon>Fungi</taxon>
        <taxon>Dikarya</taxon>
        <taxon>Basidiomycota</taxon>
        <taxon>Agaricomycotina</taxon>
        <taxon>Agaricomycetes</taxon>
        <taxon>Polyporales</taxon>
        <taxon>Cerrenaceae</taxon>
        <taxon>Somion</taxon>
    </lineage>
</organism>
<proteinExistence type="predicted"/>
<feature type="region of interest" description="Disordered" evidence="4">
    <location>
        <begin position="1114"/>
        <end position="1154"/>
    </location>
</feature>
<dbReference type="InterPro" id="IPR029063">
    <property type="entry name" value="SAM-dependent_MTases_sf"/>
</dbReference>
<feature type="compositionally biased region" description="Polar residues" evidence="4">
    <location>
        <begin position="868"/>
        <end position="877"/>
    </location>
</feature>
<sequence length="1386" mass="148133">MTFATLRALHALIGSAIDDIESVYRDPASPYFSPDTPDLGNTYTPPYTPPQAASPPSTSQGSARPSSALRNRSPSLQSVDDNALLTPVSIANFSIPPPNKRQERRVGRERAYTLPPIAIPPVFVPPHLPKEREEVKLDFPSLDEPRYVAEKKDPNRRKLDEDHFAHPQVIAAINQIVAACGQLSASVQKPFLVLCDAAMGYHLPACLRFLEASHIVEILREAGENGLHVKQIAKRIRSVLFPGELQEEDQKNGKDIDPGKLSHILRLLATHHITREVRPDVFANNRISSFMDSGKDVHILAKEPEKKYEGTDGTAAFIGLCTDELFKASAYLTDCYLPSISPPTMPPSPTSPLSPSFPSSCPPNSPIAHASSSNPPLSPLRQSHAHKHSHSTSFSSVASSYGDSVSTGNMPPTPSRSNLVQAHLAGQYQTPSTPSSRHTSTSTSITTPPTPSHSQAQYTPPPPTPNSRLPSIPQSPVTPRQRQTSASTNSNGTPTTSHSSGSSSSWGGIARKRSLGTASTASLSPMTFLPNPGIKLGSQPGGGPSVGSPEPPPTPSSPVSLRQRIPLLRRVGSKPLLVSSGGSDKSAGDSGHLGALGSASTISLPSPSSAKSLLGAPFSYSSKSKSKSKSRSREHVDEVSRVGDDESEIEWEGIARGEKPQVYSKQPSLLSLKSKSPSVASFRGPSRPTISTPSSYYHLSPHVQPNTPRSPSAQPSLSSLRSPSSMLSLQPPASPALMAPSLYSYDDPYPSSQLLPSLPPPPPPRSPLRESPSLMSVRSMVVGTSGASIAGGGIGGNGGRYANRKRKDSSLSLMTSPSSGGSTTSLALGSMNKGKPLPPFPPASPISPASNTSSSSSPLPPSKPQPSKLITSSSSPKYITPTHPMHAPFNLAFRTSKPYFDWLEEKGNQMRLRRFGKAMTGTGGWEVTGAVLDGFPWHDLSQDSIVVDVGGGIGSTSMLLAKACPHLRFVIQDRPQVVEMGLAAWKTRSPELLEEGRAAFLAHDFLSPQPPIPIALLRPRETALFESGTEVNAPVTTSPISGNFGLKDCTEDGKTEEEQRVQKRPAVFLLRVITHDWPDAYVTRILLQLRKSAGPDTKLLLADYILPLACVDEDSDDESVHGGKRASDDSDGKKRRETLPGTVKSLAPEGSPLLPNLGKANANAYWLDLTMRVTFNAQERTLRELTALTLTAGWKVVQVTRAEGSLFGHVIAVPVDIPEESLALLNVREEMSADDMPPMSDLEVYSPPMGDTFFSNVNLPSEDIIRSRISKRMFKGKGLKGLGLGAMVASASENLGLKSKSKVPSVKSPSTVRKRSRAYTVTGASGIGDAHGVPIPPLPLSMHVDASEEQSDKVMPLGRVGDTKRGGWKTLVRMLSKPQLSAADRP</sequence>
<feature type="compositionally biased region" description="Low complexity" evidence="4">
    <location>
        <begin position="598"/>
        <end position="623"/>
    </location>
</feature>
<feature type="compositionally biased region" description="Basic and acidic residues" evidence="4">
    <location>
        <begin position="631"/>
        <end position="644"/>
    </location>
</feature>
<feature type="compositionally biased region" description="Gly residues" evidence="4">
    <location>
        <begin position="789"/>
        <end position="799"/>
    </location>
</feature>
<feature type="compositionally biased region" description="Polar residues" evidence="4">
    <location>
        <begin position="516"/>
        <end position="525"/>
    </location>
</feature>
<evidence type="ECO:0000313" key="5">
    <source>
        <dbReference type="EMBL" id="CAL1710668.1"/>
    </source>
</evidence>
<dbReference type="SUPFAM" id="SSF53335">
    <property type="entry name" value="S-adenosyl-L-methionine-dependent methyltransferases"/>
    <property type="match status" value="1"/>
</dbReference>
<feature type="compositionally biased region" description="Pro residues" evidence="4">
    <location>
        <begin position="757"/>
        <end position="766"/>
    </location>
</feature>
<feature type="compositionally biased region" description="Basic and acidic residues" evidence="4">
    <location>
        <begin position="1118"/>
        <end position="1138"/>
    </location>
</feature>
<feature type="compositionally biased region" description="Polar residues" evidence="4">
    <location>
        <begin position="466"/>
        <end position="483"/>
    </location>
</feature>
<dbReference type="PANTHER" id="PTHR43712">
    <property type="entry name" value="PUTATIVE (AFU_ORTHOLOGUE AFUA_4G14580)-RELATED"/>
    <property type="match status" value="1"/>
</dbReference>
<dbReference type="InterPro" id="IPR036388">
    <property type="entry name" value="WH-like_DNA-bd_sf"/>
</dbReference>
<feature type="compositionally biased region" description="Polar residues" evidence="4">
    <location>
        <begin position="407"/>
        <end position="420"/>
    </location>
</feature>
<gene>
    <name evidence="5" type="ORF">GFSPODELE1_LOCUS7938</name>
</gene>
<dbReference type="Proteomes" id="UP001497453">
    <property type="component" value="Chromosome 6"/>
</dbReference>
<feature type="compositionally biased region" description="Low complexity" evidence="4">
    <location>
        <begin position="810"/>
        <end position="830"/>
    </location>
</feature>
<feature type="compositionally biased region" description="Low complexity" evidence="4">
    <location>
        <begin position="579"/>
        <end position="590"/>
    </location>
</feature>
<evidence type="ECO:0008006" key="7">
    <source>
        <dbReference type="Google" id="ProtNLM"/>
    </source>
</evidence>
<keyword evidence="1" id="KW-0489">Methyltransferase</keyword>
<accession>A0ABP1DUD8</accession>
<reference evidence="6" key="1">
    <citation type="submission" date="2024-04" db="EMBL/GenBank/DDBJ databases">
        <authorList>
            <person name="Shaw F."/>
            <person name="Minotto A."/>
        </authorList>
    </citation>
    <scope>NUCLEOTIDE SEQUENCE [LARGE SCALE GENOMIC DNA]</scope>
</reference>
<keyword evidence="6" id="KW-1185">Reference proteome</keyword>
<dbReference type="InterPro" id="IPR036390">
    <property type="entry name" value="WH_DNA-bd_sf"/>
</dbReference>
<feature type="region of interest" description="Disordered" evidence="4">
    <location>
        <begin position="344"/>
        <end position="877"/>
    </location>
</feature>
<feature type="compositionally biased region" description="Polar residues" evidence="4">
    <location>
        <begin position="61"/>
        <end position="80"/>
    </location>
</feature>
<name>A0ABP1DUD8_9APHY</name>
<keyword evidence="3" id="KW-0949">S-adenosyl-L-methionine</keyword>
<dbReference type="Gene3D" id="3.40.50.150">
    <property type="entry name" value="Vaccinia Virus protein VP39"/>
    <property type="match status" value="1"/>
</dbReference>
<feature type="compositionally biased region" description="Low complexity" evidence="4">
    <location>
        <begin position="664"/>
        <end position="678"/>
    </location>
</feature>
<feature type="compositionally biased region" description="Pro residues" evidence="4">
    <location>
        <begin position="836"/>
        <end position="845"/>
    </location>
</feature>
<keyword evidence="2" id="KW-0808">Transferase</keyword>
<evidence type="ECO:0000256" key="1">
    <source>
        <dbReference type="ARBA" id="ARBA00022603"/>
    </source>
</evidence>
<evidence type="ECO:0000256" key="3">
    <source>
        <dbReference type="ARBA" id="ARBA00022691"/>
    </source>
</evidence>
<feature type="compositionally biased region" description="Low complexity" evidence="4">
    <location>
        <begin position="709"/>
        <end position="756"/>
    </location>
</feature>